<evidence type="ECO:0000256" key="2">
    <source>
        <dbReference type="ARBA" id="ARBA00023004"/>
    </source>
</evidence>
<proteinExistence type="predicted"/>
<comment type="caution">
    <text evidence="5">The sequence shown here is derived from an EMBL/GenBank/DDBJ whole genome shotgun (WGS) entry which is preliminary data.</text>
</comment>
<dbReference type="Gene3D" id="3.30.70.20">
    <property type="match status" value="1"/>
</dbReference>
<dbReference type="InterPro" id="IPR017896">
    <property type="entry name" value="4Fe4S_Fe-S-bd"/>
</dbReference>
<dbReference type="Proteomes" id="UP000751190">
    <property type="component" value="Unassembled WGS sequence"/>
</dbReference>
<keyword evidence="1" id="KW-0479">Metal-binding</keyword>
<accession>A0A8J5XJ35</accession>
<dbReference type="SUPFAM" id="SSF54862">
    <property type="entry name" value="4Fe-4S ferredoxins"/>
    <property type="match status" value="1"/>
</dbReference>
<keyword evidence="3" id="KW-0411">Iron-sulfur</keyword>
<evidence type="ECO:0000259" key="4">
    <source>
        <dbReference type="PROSITE" id="PS51379"/>
    </source>
</evidence>
<sequence length="223" mass="23984">MASLTACAGGVALGRPSSLDLSAGLARIFYVDEPTCIGCTRCAKVAPRTFAMEAEWGRARVVRQGGDEFADVREAIRTCPAACIHQVTAGELAVLEQWREANLDGVQRAHATSRLVGASTPPAWWLPLRQAGTGSGWHPIIADSRAETKATIDFMGTSGAGDSAEDIALEDALELKHELPPGRPLKSRADMLRVFREHRVAFSVVAFMFTLQGVEILSNDVHC</sequence>
<evidence type="ECO:0000256" key="3">
    <source>
        <dbReference type="ARBA" id="ARBA00023014"/>
    </source>
</evidence>
<reference evidence="5" key="1">
    <citation type="submission" date="2021-05" db="EMBL/GenBank/DDBJ databases">
        <title>The genome of the haptophyte Pavlova lutheri (Diacronema luteri, Pavlovales) - a model for lipid biosynthesis in eukaryotic algae.</title>
        <authorList>
            <person name="Hulatt C.J."/>
            <person name="Posewitz M.C."/>
        </authorList>
    </citation>
    <scope>NUCLEOTIDE SEQUENCE</scope>
    <source>
        <strain evidence="5">NIVA-4/92</strain>
    </source>
</reference>
<organism evidence="5 6">
    <name type="scientific">Diacronema lutheri</name>
    <name type="common">Unicellular marine alga</name>
    <name type="synonym">Monochrysis lutheri</name>
    <dbReference type="NCBI Taxonomy" id="2081491"/>
    <lineage>
        <taxon>Eukaryota</taxon>
        <taxon>Haptista</taxon>
        <taxon>Haptophyta</taxon>
        <taxon>Pavlovophyceae</taxon>
        <taxon>Pavlovales</taxon>
        <taxon>Pavlovaceae</taxon>
        <taxon>Diacronema</taxon>
    </lineage>
</organism>
<feature type="domain" description="4Fe-4S ferredoxin-type" evidence="4">
    <location>
        <begin position="27"/>
        <end position="57"/>
    </location>
</feature>
<dbReference type="GO" id="GO:0005506">
    <property type="term" value="F:iron ion binding"/>
    <property type="evidence" value="ECO:0007669"/>
    <property type="project" value="InterPro"/>
</dbReference>
<dbReference type="PANTHER" id="PTHR44579">
    <property type="entry name" value="OS01G0730500 PROTEIN"/>
    <property type="match status" value="1"/>
</dbReference>
<dbReference type="AlphaFoldDB" id="A0A8J5XJ35"/>
<dbReference type="PANTHER" id="PTHR44579:SF2">
    <property type="entry name" value="OS01G0730500 PROTEIN"/>
    <property type="match status" value="1"/>
</dbReference>
<dbReference type="InterPro" id="IPR001080">
    <property type="entry name" value="3Fe4S_ferredoxin"/>
</dbReference>
<dbReference type="GO" id="GO:0051536">
    <property type="term" value="F:iron-sulfur cluster binding"/>
    <property type="evidence" value="ECO:0007669"/>
    <property type="project" value="UniProtKB-KW"/>
</dbReference>
<dbReference type="EMBL" id="JAGTXO010000011">
    <property type="protein sequence ID" value="KAG8465222.1"/>
    <property type="molecule type" value="Genomic_DNA"/>
</dbReference>
<name>A0A8J5XJ35_DIALT</name>
<dbReference type="PROSITE" id="PS51379">
    <property type="entry name" value="4FE4S_FER_2"/>
    <property type="match status" value="1"/>
</dbReference>
<evidence type="ECO:0000256" key="1">
    <source>
        <dbReference type="ARBA" id="ARBA00022723"/>
    </source>
</evidence>
<dbReference type="PRINTS" id="PR00352">
    <property type="entry name" value="3FE4SFRDOXIN"/>
</dbReference>
<keyword evidence="2" id="KW-0408">Iron</keyword>
<keyword evidence="6" id="KW-1185">Reference proteome</keyword>
<gene>
    <name evidence="5" type="ORF">KFE25_012585</name>
</gene>
<evidence type="ECO:0000313" key="5">
    <source>
        <dbReference type="EMBL" id="KAG8465222.1"/>
    </source>
</evidence>
<dbReference type="GO" id="GO:0009055">
    <property type="term" value="F:electron transfer activity"/>
    <property type="evidence" value="ECO:0007669"/>
    <property type="project" value="InterPro"/>
</dbReference>
<dbReference type="Pfam" id="PF13370">
    <property type="entry name" value="Fer4_13"/>
    <property type="match status" value="1"/>
</dbReference>
<evidence type="ECO:0000313" key="6">
    <source>
        <dbReference type="Proteomes" id="UP000751190"/>
    </source>
</evidence>
<protein>
    <recommendedName>
        <fullName evidence="4">4Fe-4S ferredoxin-type domain-containing protein</fullName>
    </recommendedName>
</protein>
<dbReference type="OrthoDB" id="376357at2759"/>